<feature type="chain" id="PRO_5040413122" description="Secreted protein" evidence="1">
    <location>
        <begin position="19"/>
        <end position="96"/>
    </location>
</feature>
<dbReference type="Proteomes" id="UP000756346">
    <property type="component" value="Unassembled WGS sequence"/>
</dbReference>
<evidence type="ECO:0008006" key="4">
    <source>
        <dbReference type="Google" id="ProtNLM"/>
    </source>
</evidence>
<proteinExistence type="predicted"/>
<protein>
    <recommendedName>
        <fullName evidence="4">Secreted protein</fullName>
    </recommendedName>
</protein>
<reference evidence="2" key="1">
    <citation type="journal article" date="2021" name="Nat. Commun.">
        <title>Genetic determinants of endophytism in the Arabidopsis root mycobiome.</title>
        <authorList>
            <person name="Mesny F."/>
            <person name="Miyauchi S."/>
            <person name="Thiergart T."/>
            <person name="Pickel B."/>
            <person name="Atanasova L."/>
            <person name="Karlsson M."/>
            <person name="Huettel B."/>
            <person name="Barry K.W."/>
            <person name="Haridas S."/>
            <person name="Chen C."/>
            <person name="Bauer D."/>
            <person name="Andreopoulos W."/>
            <person name="Pangilinan J."/>
            <person name="LaButti K."/>
            <person name="Riley R."/>
            <person name="Lipzen A."/>
            <person name="Clum A."/>
            <person name="Drula E."/>
            <person name="Henrissat B."/>
            <person name="Kohler A."/>
            <person name="Grigoriev I.V."/>
            <person name="Martin F.M."/>
            <person name="Hacquard S."/>
        </authorList>
    </citation>
    <scope>NUCLEOTIDE SEQUENCE</scope>
    <source>
        <strain evidence="2">MPI-CAGE-CH-0230</strain>
    </source>
</reference>
<evidence type="ECO:0000313" key="3">
    <source>
        <dbReference type="Proteomes" id="UP000756346"/>
    </source>
</evidence>
<dbReference type="EMBL" id="JAGTJQ010000004">
    <property type="protein sequence ID" value="KAH7033410.1"/>
    <property type="molecule type" value="Genomic_DNA"/>
</dbReference>
<keyword evidence="1" id="KW-0732">Signal</keyword>
<dbReference type="RefSeq" id="XP_046014242.1">
    <property type="nucleotide sequence ID" value="XM_046153692.1"/>
</dbReference>
<dbReference type="GeneID" id="70183238"/>
<gene>
    <name evidence="2" type="ORF">B0I36DRAFT_321371</name>
</gene>
<comment type="caution">
    <text evidence="2">The sequence shown here is derived from an EMBL/GenBank/DDBJ whole genome shotgun (WGS) entry which is preliminary data.</text>
</comment>
<feature type="signal peptide" evidence="1">
    <location>
        <begin position="1"/>
        <end position="18"/>
    </location>
</feature>
<sequence length="96" mass="10405">MSLLAQSAFLSSFVLGAARCYWEATTSGVRRPREEVGGQRTLSQQPESAVRTHARICIRSLSMPALTATATVLAPATRSLLVLLRRQPVPLTLEPS</sequence>
<evidence type="ECO:0000313" key="2">
    <source>
        <dbReference type="EMBL" id="KAH7033410.1"/>
    </source>
</evidence>
<name>A0A9P8Y9T7_9PEZI</name>
<organism evidence="2 3">
    <name type="scientific">Microdochium trichocladiopsis</name>
    <dbReference type="NCBI Taxonomy" id="1682393"/>
    <lineage>
        <taxon>Eukaryota</taxon>
        <taxon>Fungi</taxon>
        <taxon>Dikarya</taxon>
        <taxon>Ascomycota</taxon>
        <taxon>Pezizomycotina</taxon>
        <taxon>Sordariomycetes</taxon>
        <taxon>Xylariomycetidae</taxon>
        <taxon>Xylariales</taxon>
        <taxon>Microdochiaceae</taxon>
        <taxon>Microdochium</taxon>
    </lineage>
</organism>
<keyword evidence="3" id="KW-1185">Reference proteome</keyword>
<dbReference type="AlphaFoldDB" id="A0A9P8Y9T7"/>
<accession>A0A9P8Y9T7</accession>
<evidence type="ECO:0000256" key="1">
    <source>
        <dbReference type="SAM" id="SignalP"/>
    </source>
</evidence>